<dbReference type="Proteomes" id="UP000009168">
    <property type="component" value="Unassembled WGS sequence"/>
</dbReference>
<reference evidence="3" key="1">
    <citation type="journal article" date="2006" name="PLoS Biol.">
        <title>Macronuclear genome sequence of the ciliate Tetrahymena thermophila, a model eukaryote.</title>
        <authorList>
            <person name="Eisen J.A."/>
            <person name="Coyne R.S."/>
            <person name="Wu M."/>
            <person name="Wu D."/>
            <person name="Thiagarajan M."/>
            <person name="Wortman J.R."/>
            <person name="Badger J.H."/>
            <person name="Ren Q."/>
            <person name="Amedeo P."/>
            <person name="Jones K.M."/>
            <person name="Tallon L.J."/>
            <person name="Delcher A.L."/>
            <person name="Salzberg S.L."/>
            <person name="Silva J.C."/>
            <person name="Haas B.J."/>
            <person name="Majoros W.H."/>
            <person name="Farzad M."/>
            <person name="Carlton J.M."/>
            <person name="Smith R.K. Jr."/>
            <person name="Garg J."/>
            <person name="Pearlman R.E."/>
            <person name="Karrer K.M."/>
            <person name="Sun L."/>
            <person name="Manning G."/>
            <person name="Elde N.C."/>
            <person name="Turkewitz A.P."/>
            <person name="Asai D.J."/>
            <person name="Wilkes D.E."/>
            <person name="Wang Y."/>
            <person name="Cai H."/>
            <person name="Collins K."/>
            <person name="Stewart B.A."/>
            <person name="Lee S.R."/>
            <person name="Wilamowska K."/>
            <person name="Weinberg Z."/>
            <person name="Ruzzo W.L."/>
            <person name="Wloga D."/>
            <person name="Gaertig J."/>
            <person name="Frankel J."/>
            <person name="Tsao C.-C."/>
            <person name="Gorovsky M.A."/>
            <person name="Keeling P.J."/>
            <person name="Waller R.F."/>
            <person name="Patron N.J."/>
            <person name="Cherry J.M."/>
            <person name="Stover N.A."/>
            <person name="Krieger C.J."/>
            <person name="del Toro C."/>
            <person name="Ryder H.F."/>
            <person name="Williamson S.C."/>
            <person name="Barbeau R.A."/>
            <person name="Hamilton E.P."/>
            <person name="Orias E."/>
        </authorList>
    </citation>
    <scope>NUCLEOTIDE SEQUENCE [LARGE SCALE GENOMIC DNA]</scope>
    <source>
        <strain evidence="3">SB210</strain>
    </source>
</reference>
<feature type="region of interest" description="Disordered" evidence="1">
    <location>
        <begin position="278"/>
        <end position="302"/>
    </location>
</feature>
<dbReference type="GeneID" id="7844865"/>
<evidence type="ECO:0000313" key="3">
    <source>
        <dbReference type="Proteomes" id="UP000009168"/>
    </source>
</evidence>
<dbReference type="STRING" id="312017.Q23MF5"/>
<protein>
    <submittedName>
        <fullName evidence="2">Uncharacterized protein</fullName>
    </submittedName>
</protein>
<sequence length="302" mass="35389">MSKLYADVEFYFVKSHFKLDKDICKEAGLTASNEIVNYIKLLKLHLNKKDIEILPKADQYKSQGAFGNKCSVTEQRISFPMELRNDIEIILSSIIKEANLYTATSKDVTKTVVVKNISENQNIQDNQQNQNQQAQIVQNRPKSDALPKQQMKQIPKNDTLEQKGQQILKNQNNVQQIANPQMQFQYQQDCQQIQAQQAQMNGTKFNQNFQTRTSQEDDSATSSNMREIQRLKEELEKSKNEKNSIVKEYERKIKQKDDVIQDQQQKIKDLEKRLEEKEKAPKVDKNYFFNNDQQQQQYLTNQ</sequence>
<evidence type="ECO:0000313" key="2">
    <source>
        <dbReference type="EMBL" id="EAR97684.1"/>
    </source>
</evidence>
<keyword evidence="3" id="KW-1185">Reference proteome</keyword>
<dbReference type="AlphaFoldDB" id="Q23MF5"/>
<feature type="compositionally biased region" description="Low complexity" evidence="1">
    <location>
        <begin position="293"/>
        <end position="302"/>
    </location>
</feature>
<dbReference type="HOGENOM" id="CLU_922838_0_0_1"/>
<dbReference type="KEGG" id="tet:TTHERM_00621040"/>
<evidence type="ECO:0000256" key="1">
    <source>
        <dbReference type="SAM" id="MobiDB-lite"/>
    </source>
</evidence>
<dbReference type="InParanoid" id="Q23MF5"/>
<name>Q23MF5_TETTS</name>
<organism evidence="2 3">
    <name type="scientific">Tetrahymena thermophila (strain SB210)</name>
    <dbReference type="NCBI Taxonomy" id="312017"/>
    <lineage>
        <taxon>Eukaryota</taxon>
        <taxon>Sar</taxon>
        <taxon>Alveolata</taxon>
        <taxon>Ciliophora</taxon>
        <taxon>Intramacronucleata</taxon>
        <taxon>Oligohymenophorea</taxon>
        <taxon>Hymenostomatida</taxon>
        <taxon>Tetrahymenina</taxon>
        <taxon>Tetrahymenidae</taxon>
        <taxon>Tetrahymena</taxon>
    </lineage>
</organism>
<dbReference type="RefSeq" id="XP_001017929.1">
    <property type="nucleotide sequence ID" value="XM_001017929.1"/>
</dbReference>
<accession>Q23MF5</accession>
<dbReference type="EMBL" id="GG662661">
    <property type="protein sequence ID" value="EAR97684.1"/>
    <property type="molecule type" value="Genomic_DNA"/>
</dbReference>
<proteinExistence type="predicted"/>
<gene>
    <name evidence="2" type="ORF">TTHERM_00621040</name>
</gene>